<feature type="transmembrane region" description="Helical" evidence="9">
    <location>
        <begin position="225"/>
        <end position="248"/>
    </location>
</feature>
<keyword evidence="11" id="KW-1185">Reference proteome</keyword>
<dbReference type="Pfam" id="PF02653">
    <property type="entry name" value="BPD_transp_2"/>
    <property type="match status" value="1"/>
</dbReference>
<protein>
    <recommendedName>
        <fullName evidence="12">Branched-chain amino acid ABC transporter permease</fullName>
    </recommendedName>
</protein>
<keyword evidence="6 9" id="KW-1133">Transmembrane helix</keyword>
<evidence type="ECO:0000256" key="9">
    <source>
        <dbReference type="SAM" id="Phobius"/>
    </source>
</evidence>
<sequence length="465" mass="48464">MNIGGFAVRAAVVLVLPVWIGVAACADVEAVQRRTCESLLPVIEPAGTRITIQKTEPDPRRAGNVRVFYHAERPDPDAVSPDPVDAAITCAFGGSGFEAGKADLIGLETPDGVLSEIRLQMLKRFWLSDLGAVSEAMRQVEWAPEARPAGLLAVSGAHGFLLQQLVNAGAPSALYALLALAYSLVYGLLGRINLAFGDLAMLGAYATVLGIAGGLTLGAGAPGLLLPFALLFAISVTAAWSGAIGLGIFRPLAARGAQPLLVATIGVSLALQEFVGRVQGVKERWLPPILNEPHLLFGGAYEVVVTTMQMLVVGGVSVAVLLVLVGMRRSRFGRDWRAMADDAAMAALLGVDQDRTLTATFQLAGALAAVAGVVITTLYGGTSFHMGTIIGLKALVAAIVGGIGSLPGAVLGGLLIGLAETLWSAYHPIVWRDAVIMMLLVVFLVLRPEGLFGTRAALEEKSARP</sequence>
<feature type="transmembrane region" description="Helical" evidence="9">
    <location>
        <begin position="199"/>
        <end position="219"/>
    </location>
</feature>
<dbReference type="CDD" id="cd06582">
    <property type="entry name" value="TM_PBP1_LivH_like"/>
    <property type="match status" value="1"/>
</dbReference>
<dbReference type="STRING" id="665126.ABB55_24145"/>
<dbReference type="RefSeq" id="WP_054361099.1">
    <property type="nucleotide sequence ID" value="NZ_LJYW01000001.1"/>
</dbReference>
<dbReference type="GO" id="GO:0022857">
    <property type="term" value="F:transmembrane transporter activity"/>
    <property type="evidence" value="ECO:0007669"/>
    <property type="project" value="InterPro"/>
</dbReference>
<accession>A0A0P6VQ63</accession>
<evidence type="ECO:0008006" key="12">
    <source>
        <dbReference type="Google" id="ProtNLM"/>
    </source>
</evidence>
<evidence type="ECO:0000256" key="7">
    <source>
        <dbReference type="ARBA" id="ARBA00023136"/>
    </source>
</evidence>
<evidence type="ECO:0000256" key="1">
    <source>
        <dbReference type="ARBA" id="ARBA00004651"/>
    </source>
</evidence>
<keyword evidence="2" id="KW-0813">Transport</keyword>
<feature type="transmembrane region" description="Helical" evidence="9">
    <location>
        <begin position="363"/>
        <end position="382"/>
    </location>
</feature>
<evidence type="ECO:0000313" key="11">
    <source>
        <dbReference type="Proteomes" id="UP000048984"/>
    </source>
</evidence>
<evidence type="ECO:0000256" key="6">
    <source>
        <dbReference type="ARBA" id="ARBA00022989"/>
    </source>
</evidence>
<dbReference type="AlphaFoldDB" id="A0A0P6VQ63"/>
<organism evidence="10 11">
    <name type="scientific">Prosthecodimorpha hirschii</name>
    <dbReference type="NCBI Taxonomy" id="665126"/>
    <lineage>
        <taxon>Bacteria</taxon>
        <taxon>Pseudomonadati</taxon>
        <taxon>Pseudomonadota</taxon>
        <taxon>Alphaproteobacteria</taxon>
        <taxon>Hyphomicrobiales</taxon>
        <taxon>Ancalomicrobiaceae</taxon>
        <taxon>Prosthecodimorpha</taxon>
    </lineage>
</organism>
<feature type="transmembrane region" description="Helical" evidence="9">
    <location>
        <begin position="300"/>
        <end position="324"/>
    </location>
</feature>
<proteinExistence type="inferred from homology"/>
<dbReference type="GO" id="GO:0005886">
    <property type="term" value="C:plasma membrane"/>
    <property type="evidence" value="ECO:0007669"/>
    <property type="project" value="UniProtKB-SubCell"/>
</dbReference>
<dbReference type="InterPro" id="IPR052157">
    <property type="entry name" value="BCAA_transport_permease"/>
</dbReference>
<feature type="transmembrane region" description="Helical" evidence="9">
    <location>
        <begin position="394"/>
        <end position="417"/>
    </location>
</feature>
<feature type="transmembrane region" description="Helical" evidence="9">
    <location>
        <begin position="429"/>
        <end position="446"/>
    </location>
</feature>
<evidence type="ECO:0000313" key="10">
    <source>
        <dbReference type="EMBL" id="KPL54933.1"/>
    </source>
</evidence>
<comment type="similarity">
    <text evidence="8">Belongs to the binding-protein-dependent transport system permease family. LivHM subfamily.</text>
</comment>
<dbReference type="PANTHER" id="PTHR11795:SF445">
    <property type="entry name" value="AMINO ACID ABC TRANSPORTER PERMEASE PROTEIN"/>
    <property type="match status" value="1"/>
</dbReference>
<reference evidence="10 11" key="1">
    <citation type="submission" date="2015-09" db="EMBL/GenBank/DDBJ databases">
        <authorList>
            <person name="Jackson K.R."/>
            <person name="Lunt B.L."/>
            <person name="Fisher J.N.B."/>
            <person name="Gardner A.V."/>
            <person name="Bailey M.E."/>
            <person name="Deus L.M."/>
            <person name="Earl A.S."/>
            <person name="Gibby P.D."/>
            <person name="Hartmann K.A."/>
            <person name="Liu J.E."/>
            <person name="Manci A.M."/>
            <person name="Nielsen D.A."/>
            <person name="Solomon M.B."/>
            <person name="Breakwell D.P."/>
            <person name="Burnett S.H."/>
            <person name="Grose J.H."/>
        </authorList>
    </citation>
    <scope>NUCLEOTIDE SEQUENCE [LARGE SCALE GENOMIC DNA]</scope>
    <source>
        <strain evidence="10 11">16</strain>
    </source>
</reference>
<evidence type="ECO:0000256" key="3">
    <source>
        <dbReference type="ARBA" id="ARBA00022475"/>
    </source>
</evidence>
<reference evidence="10 11" key="2">
    <citation type="submission" date="2015-10" db="EMBL/GenBank/DDBJ databases">
        <title>Draft Genome Sequence of Prosthecomicrobium hirschii ATCC 27832.</title>
        <authorList>
            <person name="Daniel J."/>
            <person name="Givan S.A."/>
            <person name="Brun Y.V."/>
            <person name="Brown P.J."/>
        </authorList>
    </citation>
    <scope>NUCLEOTIDE SEQUENCE [LARGE SCALE GENOMIC DNA]</scope>
    <source>
        <strain evidence="10 11">16</strain>
    </source>
</reference>
<keyword evidence="3" id="KW-1003">Cell membrane</keyword>
<dbReference type="GO" id="GO:0006865">
    <property type="term" value="P:amino acid transport"/>
    <property type="evidence" value="ECO:0007669"/>
    <property type="project" value="UniProtKB-KW"/>
</dbReference>
<keyword evidence="5" id="KW-0029">Amino-acid transport</keyword>
<dbReference type="EMBL" id="LJYW01000001">
    <property type="protein sequence ID" value="KPL54933.1"/>
    <property type="molecule type" value="Genomic_DNA"/>
</dbReference>
<evidence type="ECO:0000256" key="5">
    <source>
        <dbReference type="ARBA" id="ARBA00022970"/>
    </source>
</evidence>
<gene>
    <name evidence="10" type="ORF">ABB55_24145</name>
</gene>
<keyword evidence="7 9" id="KW-0472">Membrane</keyword>
<dbReference type="InterPro" id="IPR001851">
    <property type="entry name" value="ABC_transp_permease"/>
</dbReference>
<comment type="caution">
    <text evidence="10">The sequence shown here is derived from an EMBL/GenBank/DDBJ whole genome shotgun (WGS) entry which is preliminary data.</text>
</comment>
<evidence type="ECO:0000256" key="8">
    <source>
        <dbReference type="ARBA" id="ARBA00037998"/>
    </source>
</evidence>
<evidence type="ECO:0000256" key="4">
    <source>
        <dbReference type="ARBA" id="ARBA00022692"/>
    </source>
</evidence>
<name>A0A0P6VQ63_9HYPH</name>
<dbReference type="PANTHER" id="PTHR11795">
    <property type="entry name" value="BRANCHED-CHAIN AMINO ACID TRANSPORT SYSTEM PERMEASE PROTEIN LIVH"/>
    <property type="match status" value="1"/>
</dbReference>
<evidence type="ECO:0000256" key="2">
    <source>
        <dbReference type="ARBA" id="ARBA00022448"/>
    </source>
</evidence>
<dbReference type="Proteomes" id="UP000048984">
    <property type="component" value="Unassembled WGS sequence"/>
</dbReference>
<comment type="subcellular location">
    <subcellularLocation>
        <location evidence="1">Cell membrane</location>
        <topology evidence="1">Multi-pass membrane protein</topology>
    </subcellularLocation>
</comment>
<keyword evidence="4 9" id="KW-0812">Transmembrane</keyword>
<feature type="transmembrane region" description="Helical" evidence="9">
    <location>
        <begin position="173"/>
        <end position="192"/>
    </location>
</feature>